<organism evidence="1 2">
    <name type="scientific">Afipia clevelandensis ATCC 49720</name>
    <dbReference type="NCBI Taxonomy" id="883079"/>
    <lineage>
        <taxon>Bacteria</taxon>
        <taxon>Pseudomonadati</taxon>
        <taxon>Pseudomonadota</taxon>
        <taxon>Alphaproteobacteria</taxon>
        <taxon>Hyphomicrobiales</taxon>
        <taxon>Nitrobacteraceae</taxon>
        <taxon>Afipia</taxon>
    </lineage>
</organism>
<reference evidence="1 2" key="1">
    <citation type="submission" date="2012-04" db="EMBL/GenBank/DDBJ databases">
        <title>The Genome Sequence of Afipia clevelandensis ATCC 49720.</title>
        <authorList>
            <consortium name="The Broad Institute Genome Sequencing Platform"/>
            <person name="Earl A."/>
            <person name="Ward D."/>
            <person name="Feldgarden M."/>
            <person name="Gevers D."/>
            <person name="Huys G."/>
            <person name="Walker B."/>
            <person name="Young S.K."/>
            <person name="Zeng Q."/>
            <person name="Gargeya S."/>
            <person name="Fitzgerald M."/>
            <person name="Haas B."/>
            <person name="Abouelleil A."/>
            <person name="Alvarado L."/>
            <person name="Arachchi H.M."/>
            <person name="Berlin A."/>
            <person name="Chapman S.B."/>
            <person name="Goldberg J."/>
            <person name="Griggs A."/>
            <person name="Gujja S."/>
            <person name="Hansen M."/>
            <person name="Howarth C."/>
            <person name="Imamovic A."/>
            <person name="Larimer J."/>
            <person name="McCowen C."/>
            <person name="Montmayeur A."/>
            <person name="Murphy C."/>
            <person name="Neiman D."/>
            <person name="Pearson M."/>
            <person name="Priest M."/>
            <person name="Roberts A."/>
            <person name="Saif S."/>
            <person name="Shea T."/>
            <person name="Sisk P."/>
            <person name="Sykes S."/>
            <person name="Wortman J."/>
            <person name="Nusbaum C."/>
            <person name="Birren B."/>
        </authorList>
    </citation>
    <scope>NUCLEOTIDE SEQUENCE [LARGE SCALE GENOMIC DNA]</scope>
    <source>
        <strain evidence="1 2">ATCC 49720</strain>
    </source>
</reference>
<evidence type="ECO:0000313" key="2">
    <source>
        <dbReference type="Proteomes" id="UP000001095"/>
    </source>
</evidence>
<name>K8PDW0_9BRAD</name>
<dbReference type="Pfam" id="PF14354">
    <property type="entry name" value="Lar_restr_allev"/>
    <property type="match status" value="1"/>
</dbReference>
<sequence>MTPYASATKLPKIKPCPFCGSEPETMGSGDGQRGLMIQCIGADCPNPHASYYDHGAAIAVWNRRANSVREPT</sequence>
<keyword evidence="2" id="KW-1185">Reference proteome</keyword>
<gene>
    <name evidence="1" type="ORF">HMPREF9696_01690</name>
</gene>
<dbReference type="RefSeq" id="WP_002712556.1">
    <property type="nucleotide sequence ID" value="NZ_KB375281.1"/>
</dbReference>
<accession>K8PDW0</accession>
<dbReference type="HOGENOM" id="CLU_2713356_0_0_5"/>
<proteinExistence type="predicted"/>
<evidence type="ECO:0000313" key="1">
    <source>
        <dbReference type="EMBL" id="EKS37740.1"/>
    </source>
</evidence>
<comment type="caution">
    <text evidence="1">The sequence shown here is derived from an EMBL/GenBank/DDBJ whole genome shotgun (WGS) entry which is preliminary data.</text>
</comment>
<dbReference type="AlphaFoldDB" id="K8PDW0"/>
<dbReference type="OrthoDB" id="7219996at2"/>
<dbReference type="EMBL" id="AGWY01000007">
    <property type="protein sequence ID" value="EKS37740.1"/>
    <property type="molecule type" value="Genomic_DNA"/>
</dbReference>
<protein>
    <recommendedName>
        <fullName evidence="3">Restriction alleviation protein, Lar family</fullName>
    </recommendedName>
</protein>
<dbReference type="Proteomes" id="UP000001095">
    <property type="component" value="Unassembled WGS sequence"/>
</dbReference>
<evidence type="ECO:0008006" key="3">
    <source>
        <dbReference type="Google" id="ProtNLM"/>
    </source>
</evidence>